<organism evidence="1">
    <name type="scientific">Bacillus thuringiensis subsp. israelensis</name>
    <dbReference type="NCBI Taxonomy" id="1430"/>
    <lineage>
        <taxon>Bacteria</taxon>
        <taxon>Bacillati</taxon>
        <taxon>Bacillota</taxon>
        <taxon>Bacilli</taxon>
        <taxon>Bacillales</taxon>
        <taxon>Bacillaceae</taxon>
        <taxon>Bacillus</taxon>
        <taxon>Bacillus cereus group</taxon>
    </lineage>
</organism>
<protein>
    <submittedName>
        <fullName evidence="1">Prophage helix-turn-helix protein</fullName>
    </submittedName>
</protein>
<dbReference type="EMBL" id="MG710485">
    <property type="protein sequence ID" value="AUO31918.1"/>
    <property type="molecule type" value="Genomic_DNA"/>
</dbReference>
<accession>A0A2I6SWF1</accession>
<proteinExistence type="predicted"/>
<dbReference type="InterPro" id="IPR047705">
    <property type="entry name" value="AimR-like"/>
</dbReference>
<reference evidence="1" key="1">
    <citation type="submission" date="2017-12" db="EMBL/GenBank/DDBJ databases">
        <title>Complete genome sequences of two plasmids found in a Brazilian Bacillus thuringiensis israelensis strain.</title>
        <authorList>
            <person name="Campos F.S."/>
            <person name="Santos G.R."/>
            <person name="Nascimento V.L."/>
            <person name="Correia R.F.T."/>
            <person name="Cangussu A.S.R."/>
            <person name="Ribeiro B.M."/>
            <person name="Aguiar R.W.S."/>
        </authorList>
    </citation>
    <scope>NUCLEOTIDE SEQUENCE</scope>
    <source>
        <strain evidence="1">Bti-UFT6.51</strain>
        <plasmid evidence="1">pBtiUFT6.51.1 complete sequence</plasmid>
    </source>
</reference>
<dbReference type="Pfam" id="PF22871">
    <property type="entry name" value="AimR"/>
    <property type="match status" value="1"/>
</dbReference>
<dbReference type="AlphaFoldDB" id="A0A2I6SWF1"/>
<dbReference type="RefSeq" id="WP_016097515.1">
    <property type="nucleotide sequence ID" value="NZ_MG710485.1"/>
</dbReference>
<geneLocation type="plasmid" evidence="1">
    <name>pBtiUFT6.51.1 complete sequence</name>
</geneLocation>
<sequence length="420" mass="49060">MHDKINKQEETKKALIEFLRILIDEIDFQRRTHGKLAEQIGISSGLLSRRLSGKNQFNFLSLIKLLNILYENDALQKQKLIHKFCLLTTSKQNLRIAMEYAHAKGDLNLLKLLVDQEKTSSLATNREWAYVYDLVWTRGQGTLLGKELLEKLESSKKGRVIKTTEMNALYDVLTCYIMYDIEKVTSFFEYIEISKPKFTEIKDEFTRNMYKIRMKEVHAAAHLLGGDIKTCRKLCNEIIDTEDLYDVFSIQKASAYSYLAESYTFDCFETASSYVKMALQYLDTLYFKRAEVRKKQILNTYGFMQMVQYLTSEKPLFNLNDIKVFHPAEQALLETLKGNRDTAIKIIKNMKKENGYLLPIEYCYLGLAMNDIEYIHKSIELFRYKGGGFYSELPIFILKYFSENGIMYRSVENEKSIMCS</sequence>
<evidence type="ECO:0000313" key="1">
    <source>
        <dbReference type="EMBL" id="AUO31918.1"/>
    </source>
</evidence>
<name>A0A2I6SWF1_BACTI</name>
<dbReference type="NCBIfam" id="NF038310">
    <property type="entry name" value="lysogeny_AimR"/>
    <property type="match status" value="1"/>
</dbReference>
<keyword evidence="1" id="KW-0614">Plasmid</keyword>